<evidence type="ECO:0000313" key="2">
    <source>
        <dbReference type="EMBL" id="CCM06745.1"/>
    </source>
</evidence>
<dbReference type="EMBL" id="HE797481">
    <property type="protein sequence ID" value="CCM06745.1"/>
    <property type="molecule type" value="Genomic_DNA"/>
</dbReference>
<dbReference type="OrthoDB" id="3270899at2759"/>
<dbReference type="GeneID" id="24101645"/>
<protein>
    <submittedName>
        <fullName evidence="2">Uncharacterized protein</fullName>
    </submittedName>
</protein>
<dbReference type="InParanoid" id="J4GXU2"/>
<gene>
    <name evidence="2" type="ORF">FIBRA_09039</name>
</gene>
<evidence type="ECO:0000256" key="1">
    <source>
        <dbReference type="SAM" id="MobiDB-lite"/>
    </source>
</evidence>
<dbReference type="Proteomes" id="UP000006352">
    <property type="component" value="Unassembled WGS sequence"/>
</dbReference>
<evidence type="ECO:0000313" key="3">
    <source>
        <dbReference type="Proteomes" id="UP000006352"/>
    </source>
</evidence>
<name>J4GXU2_9APHY</name>
<feature type="compositionally biased region" description="Low complexity" evidence="1">
    <location>
        <begin position="9"/>
        <end position="21"/>
    </location>
</feature>
<feature type="compositionally biased region" description="Low complexity" evidence="1">
    <location>
        <begin position="121"/>
        <end position="138"/>
    </location>
</feature>
<sequence length="388" mass="43670">MPMHYTGLSASSLSGPSSSKSSIEHYGRQEVINVDADSGGDANDNEEEKEEEDKHKYNVDAMEVDNVVSWTVSLSEWRSGQSSIQGDASGSGSGLKVNVNSRKKTKGNERQVEPQVQPVWPSSSPSLSSPSLSSPSSLSSLSSSATPFQASLIMIPDPTRSTTAQLAALDNSYLLCTILVEQWNTINHLTRHAHLSLVPHEVTDVRMIQAVIYDWLWVAMLMASLENGNLWDVTYMSWDTFIDAMLDPIANKETIQQLKEVDVVIGGIDYTIAYDITTTYNLSMDEIETYEETYDDIKYDVLFWPTRTAMKRLAFKTNLLQLLDDVAKTVTKTYRPSWTEIDVDDPMTVIPRDTVLKWVPSNMGSHIYFPVHFRPDHAQRQMLRYLQK</sequence>
<keyword evidence="3" id="KW-1185">Reference proteome</keyword>
<feature type="region of interest" description="Disordered" evidence="1">
    <location>
        <begin position="81"/>
        <end position="138"/>
    </location>
</feature>
<dbReference type="AlphaFoldDB" id="J4GXU2"/>
<accession>J4GXU2</accession>
<organism evidence="2 3">
    <name type="scientific">Fibroporia radiculosa</name>
    <dbReference type="NCBI Taxonomy" id="599839"/>
    <lineage>
        <taxon>Eukaryota</taxon>
        <taxon>Fungi</taxon>
        <taxon>Dikarya</taxon>
        <taxon>Basidiomycota</taxon>
        <taxon>Agaricomycotina</taxon>
        <taxon>Agaricomycetes</taxon>
        <taxon>Polyporales</taxon>
        <taxon>Fibroporiaceae</taxon>
        <taxon>Fibroporia</taxon>
    </lineage>
</organism>
<dbReference type="RefSeq" id="XP_012186028.1">
    <property type="nucleotide sequence ID" value="XM_012330638.1"/>
</dbReference>
<proteinExistence type="predicted"/>
<dbReference type="HOGENOM" id="CLU_711809_0_0_1"/>
<feature type="region of interest" description="Disordered" evidence="1">
    <location>
        <begin position="1"/>
        <end position="60"/>
    </location>
</feature>
<reference evidence="2 3" key="1">
    <citation type="journal article" date="2012" name="Appl. Environ. Microbiol.">
        <title>Short-read sequencing for genomic analysis of the brown rot fungus Fibroporia radiculosa.</title>
        <authorList>
            <person name="Tang J.D."/>
            <person name="Perkins A.D."/>
            <person name="Sonstegard T.S."/>
            <person name="Schroeder S.G."/>
            <person name="Burgess S.C."/>
            <person name="Diehl S.V."/>
        </authorList>
    </citation>
    <scope>NUCLEOTIDE SEQUENCE [LARGE SCALE GENOMIC DNA]</scope>
    <source>
        <strain evidence="2 3">TFFH 294</strain>
    </source>
</reference>
<feature type="compositionally biased region" description="Polar residues" evidence="1">
    <location>
        <begin position="81"/>
        <end position="90"/>
    </location>
</feature>